<gene>
    <name evidence="1" type="ORF">ACFO9K_13315</name>
</gene>
<dbReference type="AlphaFoldDB" id="A0ABD5Q456"/>
<organism evidence="1 2">
    <name type="scientific">Halorussus aquaticus</name>
    <dbReference type="NCBI Taxonomy" id="2953748"/>
    <lineage>
        <taxon>Archaea</taxon>
        <taxon>Methanobacteriati</taxon>
        <taxon>Methanobacteriota</taxon>
        <taxon>Stenosarchaea group</taxon>
        <taxon>Halobacteria</taxon>
        <taxon>Halobacteriales</taxon>
        <taxon>Haladaptataceae</taxon>
        <taxon>Halorussus</taxon>
    </lineage>
</organism>
<dbReference type="RefSeq" id="WP_254269070.1">
    <property type="nucleotide sequence ID" value="NZ_CP100400.1"/>
</dbReference>
<dbReference type="EMBL" id="JBHSHT010000002">
    <property type="protein sequence ID" value="MFC4825237.1"/>
    <property type="molecule type" value="Genomic_DNA"/>
</dbReference>
<keyword evidence="2" id="KW-1185">Reference proteome</keyword>
<evidence type="ECO:0000313" key="2">
    <source>
        <dbReference type="Proteomes" id="UP001595945"/>
    </source>
</evidence>
<name>A0ABD5Q456_9EURY</name>
<comment type="caution">
    <text evidence="1">The sequence shown here is derived from an EMBL/GenBank/DDBJ whole genome shotgun (WGS) entry which is preliminary data.</text>
</comment>
<accession>A0ABD5Q456</accession>
<evidence type="ECO:0000313" key="1">
    <source>
        <dbReference type="EMBL" id="MFC4825237.1"/>
    </source>
</evidence>
<evidence type="ECO:0008006" key="3">
    <source>
        <dbReference type="Google" id="ProtNLM"/>
    </source>
</evidence>
<sequence length="157" mass="17320">METKVHFRENQKLGHSWVWGLLGLRAVADLVALARGKRSARETVGRLLALGGVALLLRVATLRTEVREDGIYVEFAPFHRSFRRIPFSDLADVQETGYGPLRYGGWGIRWSPDGIAYTASGRSGVRFEQADGKSTFVGSDRPDELVAAVQEASSQMV</sequence>
<dbReference type="Proteomes" id="UP001595945">
    <property type="component" value="Unassembled WGS sequence"/>
</dbReference>
<proteinExistence type="predicted"/>
<protein>
    <recommendedName>
        <fullName evidence="3">Bacterial Pleckstrin homology domain-containing protein</fullName>
    </recommendedName>
</protein>
<reference evidence="1 2" key="1">
    <citation type="journal article" date="2019" name="Int. J. Syst. Evol. Microbiol.">
        <title>The Global Catalogue of Microorganisms (GCM) 10K type strain sequencing project: providing services to taxonomists for standard genome sequencing and annotation.</title>
        <authorList>
            <consortium name="The Broad Institute Genomics Platform"/>
            <consortium name="The Broad Institute Genome Sequencing Center for Infectious Disease"/>
            <person name="Wu L."/>
            <person name="Ma J."/>
        </authorList>
    </citation>
    <scope>NUCLEOTIDE SEQUENCE [LARGE SCALE GENOMIC DNA]</scope>
    <source>
        <strain evidence="1 2">XZYJ18</strain>
    </source>
</reference>
<dbReference type="GeneID" id="73044052"/>